<dbReference type="InterPro" id="IPR001623">
    <property type="entry name" value="DnaJ_domain"/>
</dbReference>
<dbReference type="Gene3D" id="1.10.287.110">
    <property type="entry name" value="DnaJ domain"/>
    <property type="match status" value="1"/>
</dbReference>
<feature type="compositionally biased region" description="Basic residues" evidence="2">
    <location>
        <begin position="45"/>
        <end position="79"/>
    </location>
</feature>
<dbReference type="RefSeq" id="XP_007515253.1">
    <property type="nucleotide sequence ID" value="XM_007515191.1"/>
</dbReference>
<dbReference type="STRING" id="41875.K8E8Z0"/>
<feature type="compositionally biased region" description="Basic and acidic residues" evidence="2">
    <location>
        <begin position="99"/>
        <end position="111"/>
    </location>
</feature>
<dbReference type="AlphaFoldDB" id="K8E8Z0"/>
<feature type="compositionally biased region" description="Basic and acidic residues" evidence="2">
    <location>
        <begin position="669"/>
        <end position="691"/>
    </location>
</feature>
<dbReference type="GeneID" id="19018077"/>
<feature type="compositionally biased region" description="Basic and acidic residues" evidence="2">
    <location>
        <begin position="26"/>
        <end position="44"/>
    </location>
</feature>
<feature type="coiled-coil region" evidence="1">
    <location>
        <begin position="227"/>
        <end position="256"/>
    </location>
</feature>
<keyword evidence="1" id="KW-0175">Coiled coil</keyword>
<reference evidence="4 5" key="1">
    <citation type="submission" date="2011-10" db="EMBL/GenBank/DDBJ databases">
        <authorList>
            <person name="Genoscope - CEA"/>
        </authorList>
    </citation>
    <scope>NUCLEOTIDE SEQUENCE [LARGE SCALE GENOMIC DNA]</scope>
    <source>
        <strain evidence="4 5">RCC 1105</strain>
    </source>
</reference>
<dbReference type="CDD" id="cd06257">
    <property type="entry name" value="DnaJ"/>
    <property type="match status" value="1"/>
</dbReference>
<feature type="compositionally biased region" description="Gly residues" evidence="2">
    <location>
        <begin position="693"/>
        <end position="707"/>
    </location>
</feature>
<dbReference type="KEGG" id="bpg:Bathy01g03420"/>
<feature type="region of interest" description="Disordered" evidence="2">
    <location>
        <begin position="267"/>
        <end position="363"/>
    </location>
</feature>
<name>K8E8Z0_9CHLO</name>
<evidence type="ECO:0000313" key="5">
    <source>
        <dbReference type="Proteomes" id="UP000198341"/>
    </source>
</evidence>
<feature type="compositionally biased region" description="Basic residues" evidence="2">
    <location>
        <begin position="644"/>
        <end position="654"/>
    </location>
</feature>
<feature type="region of interest" description="Disordered" evidence="2">
    <location>
        <begin position="574"/>
        <end position="707"/>
    </location>
</feature>
<evidence type="ECO:0000313" key="4">
    <source>
        <dbReference type="EMBL" id="CCO14132.1"/>
    </source>
</evidence>
<dbReference type="PANTHER" id="PTHR47422:SF1">
    <property type="entry name" value="DNAJ HEAT SHOCK N-TERMINAL DOMAIN-CONTAINING PROTEIN"/>
    <property type="match status" value="1"/>
</dbReference>
<gene>
    <name evidence="4" type="ORF">Bathy01g03420</name>
</gene>
<feature type="compositionally biased region" description="Basic and acidic residues" evidence="2">
    <location>
        <begin position="580"/>
        <end position="591"/>
    </location>
</feature>
<dbReference type="SMART" id="SM00271">
    <property type="entry name" value="DnaJ"/>
    <property type="match status" value="1"/>
</dbReference>
<dbReference type="SUPFAM" id="SSF46565">
    <property type="entry name" value="Chaperone J-domain"/>
    <property type="match status" value="1"/>
</dbReference>
<evidence type="ECO:0000256" key="1">
    <source>
        <dbReference type="SAM" id="Coils"/>
    </source>
</evidence>
<protein>
    <recommendedName>
        <fullName evidence="3">J domain-containing protein</fullName>
    </recommendedName>
</protein>
<feature type="compositionally biased region" description="Acidic residues" evidence="2">
    <location>
        <begin position="88"/>
        <end position="98"/>
    </location>
</feature>
<feature type="region of interest" description="Disordered" evidence="2">
    <location>
        <begin position="24"/>
        <end position="111"/>
    </location>
</feature>
<dbReference type="PANTHER" id="PTHR47422">
    <property type="entry name" value="DNAJ HEAT SHOCK N-TERMINAL DOMAIN-CONTAINING PROTEIN"/>
    <property type="match status" value="1"/>
</dbReference>
<feature type="domain" description="J" evidence="3">
    <location>
        <begin position="390"/>
        <end position="454"/>
    </location>
</feature>
<feature type="region of interest" description="Disordered" evidence="2">
    <location>
        <begin position="478"/>
        <end position="511"/>
    </location>
</feature>
<evidence type="ECO:0000259" key="3">
    <source>
        <dbReference type="PROSITE" id="PS50076"/>
    </source>
</evidence>
<dbReference type="Pfam" id="PF00226">
    <property type="entry name" value="DnaJ"/>
    <property type="match status" value="1"/>
</dbReference>
<evidence type="ECO:0000256" key="2">
    <source>
        <dbReference type="SAM" id="MobiDB-lite"/>
    </source>
</evidence>
<dbReference type="Proteomes" id="UP000198341">
    <property type="component" value="Chromosome 1"/>
</dbReference>
<feature type="compositionally biased region" description="Basic and acidic residues" evidence="2">
    <location>
        <begin position="336"/>
        <end position="349"/>
    </location>
</feature>
<dbReference type="PROSITE" id="PS50076">
    <property type="entry name" value="DNAJ_2"/>
    <property type="match status" value="1"/>
</dbReference>
<proteinExistence type="predicted"/>
<dbReference type="PRINTS" id="PR00625">
    <property type="entry name" value="JDOMAIN"/>
</dbReference>
<feature type="compositionally biased region" description="Acidic residues" evidence="2">
    <location>
        <begin position="629"/>
        <end position="640"/>
    </location>
</feature>
<sequence length="707" mass="80620">MSNHPQMTAALRNVNDLNEVYKSFRATKETKSESSSKKKDLEEKKKKKRAKKKEKKEKKKLKKKEKKEKEKKKAKKSKRSSSSSSSSSDDDDDDENDSESTHSESDDDVKVSRKTLLERGSNAIEAVLHILARFPNQRQDLRVLLKNVDDGNAVPIDGIPDEIMKRLLEIVFKNVGMVKLPSTGAWTLTKKRLTRKEFAFAKVALAFEAEEERLKTLRTCMLPWESEEFARKRMEKKKEEMMRERMERNCGREEAEVLTGEEAAARLKEHGQEIDEDTDDDTEKDKGEKQSVKKQGTLKFKEQGTDNDSVGVAPAAAGIEGERPKKQLGPMAPPKEMLEEMQRQQRELADEGFGFGPPPPDIVEFLDSKSSESRAATARRVISILKNDGDAYDVLSASPEHSNAELKKVYWKLSLVIHPDKCDDPCAAAAFDAVKKAYEMLKDETQRKVLDEKRKSAKDREEFQAWLKNEREKAIWRKKRNESLPGDEDLLNDAFDKAPGSADDDKTREEWMTELPPERKAAQCPLSASVTAFAKDGLMVRDQKTIDEWTRNPKEGKSETMLFLEQQEKMYALPNAAAQAKKEDEKRKMIDEYNEGAGRTKSLLEQHRENSGNNKNKKKTKKKKVEESSGSDESNDEDEDDRKLNRKKQRKKKARKDDDDDGTGWTYRPFDREKDLRISKVGEMDPREAMKRAGGGLSTRFGGGGLQ</sequence>
<dbReference type="OrthoDB" id="342454at2759"/>
<dbReference type="eggNOG" id="KOG0714">
    <property type="taxonomic scope" value="Eukaryota"/>
</dbReference>
<dbReference type="Pfam" id="PF12572">
    <property type="entry name" value="DUF3752"/>
    <property type="match status" value="1"/>
</dbReference>
<dbReference type="EMBL" id="FO082278">
    <property type="protein sequence ID" value="CCO14132.1"/>
    <property type="molecule type" value="Genomic_DNA"/>
</dbReference>
<organism evidence="4 5">
    <name type="scientific">Bathycoccus prasinos</name>
    <dbReference type="NCBI Taxonomy" id="41875"/>
    <lineage>
        <taxon>Eukaryota</taxon>
        <taxon>Viridiplantae</taxon>
        <taxon>Chlorophyta</taxon>
        <taxon>Mamiellophyceae</taxon>
        <taxon>Mamiellales</taxon>
        <taxon>Bathycoccaceae</taxon>
        <taxon>Bathycoccus</taxon>
    </lineage>
</organism>
<accession>K8E8Z0</accession>
<dbReference type="InterPro" id="IPR022226">
    <property type="entry name" value="DUF3752"/>
</dbReference>
<keyword evidence="5" id="KW-1185">Reference proteome</keyword>
<dbReference type="InterPro" id="IPR036869">
    <property type="entry name" value="J_dom_sf"/>
</dbReference>